<dbReference type="OrthoDB" id="981722at2"/>
<protein>
    <submittedName>
        <fullName evidence="3">Outer membrane protein beta-barrel domain-containing protein</fullName>
    </submittedName>
</protein>
<name>A0A1M7I116_9BACT</name>
<dbReference type="STRING" id="1419482.SAMN05444266_107463"/>
<keyword evidence="1" id="KW-0732">Signal</keyword>
<dbReference type="AlphaFoldDB" id="A0A1M7I116"/>
<reference evidence="3 4" key="1">
    <citation type="submission" date="2016-11" db="EMBL/GenBank/DDBJ databases">
        <authorList>
            <person name="Jaros S."/>
            <person name="Januszkiewicz K."/>
            <person name="Wedrychowicz H."/>
        </authorList>
    </citation>
    <scope>NUCLEOTIDE SEQUENCE [LARGE SCALE GENOMIC DNA]</scope>
    <source>
        <strain evidence="3 4">DSM 27406</strain>
    </source>
</reference>
<accession>A0A1M7I116</accession>
<dbReference type="RefSeq" id="WP_073084594.1">
    <property type="nucleotide sequence ID" value="NZ_FRBL01000007.1"/>
</dbReference>
<feature type="chain" id="PRO_5012839285" evidence="1">
    <location>
        <begin position="21"/>
        <end position="231"/>
    </location>
</feature>
<feature type="domain" description="Outer membrane protein beta-barrel" evidence="2">
    <location>
        <begin position="22"/>
        <end position="206"/>
    </location>
</feature>
<dbReference type="EMBL" id="FRBL01000007">
    <property type="protein sequence ID" value="SHM34434.1"/>
    <property type="molecule type" value="Genomic_DNA"/>
</dbReference>
<evidence type="ECO:0000313" key="3">
    <source>
        <dbReference type="EMBL" id="SHM34434.1"/>
    </source>
</evidence>
<dbReference type="Pfam" id="PF13568">
    <property type="entry name" value="OMP_b-brl_2"/>
    <property type="match status" value="1"/>
</dbReference>
<organism evidence="3 4">
    <name type="scientific">Chitinophaga jiangningensis</name>
    <dbReference type="NCBI Taxonomy" id="1419482"/>
    <lineage>
        <taxon>Bacteria</taxon>
        <taxon>Pseudomonadati</taxon>
        <taxon>Bacteroidota</taxon>
        <taxon>Chitinophagia</taxon>
        <taxon>Chitinophagales</taxon>
        <taxon>Chitinophagaceae</taxon>
        <taxon>Chitinophaga</taxon>
    </lineage>
</organism>
<sequence length="231" mass="24840">MKNFTLAVATACLTVSVASAQVSLGVRGGYVNSNLSITSGNSQTAVPGTEAADNWNVGLVVNIPLTRNFYLQPIVNYEVKGAKLNPVTKPPAGAFSTATTKVRLPYITLPVNAVYKVPVGNARLSFGLGPYVAYSLNAKYNLAVYDDGKKVQDAYQPIDFSKSPNVPNSTMQLGRWDVGGNALISLEMNNYITVGANYSLGLLDIDRSDDLKIKNRSFGISIGVLLNREDW</sequence>
<proteinExistence type="predicted"/>
<dbReference type="InterPro" id="IPR025665">
    <property type="entry name" value="Beta-barrel_OMP_2"/>
</dbReference>
<feature type="signal peptide" evidence="1">
    <location>
        <begin position="1"/>
        <end position="20"/>
    </location>
</feature>
<evidence type="ECO:0000256" key="1">
    <source>
        <dbReference type="SAM" id="SignalP"/>
    </source>
</evidence>
<dbReference type="InterPro" id="IPR036709">
    <property type="entry name" value="Autotransporte_beta_dom_sf"/>
</dbReference>
<evidence type="ECO:0000313" key="4">
    <source>
        <dbReference type="Proteomes" id="UP000184420"/>
    </source>
</evidence>
<evidence type="ECO:0000259" key="2">
    <source>
        <dbReference type="Pfam" id="PF13568"/>
    </source>
</evidence>
<gene>
    <name evidence="3" type="ORF">SAMN05444266_107463</name>
</gene>
<keyword evidence="4" id="KW-1185">Reference proteome</keyword>
<dbReference type="Proteomes" id="UP000184420">
    <property type="component" value="Unassembled WGS sequence"/>
</dbReference>
<dbReference type="SUPFAM" id="SSF103515">
    <property type="entry name" value="Autotransporter"/>
    <property type="match status" value="1"/>
</dbReference>